<dbReference type="Pfam" id="PF00730">
    <property type="entry name" value="HhH-GPD"/>
    <property type="match status" value="1"/>
</dbReference>
<evidence type="ECO:0000259" key="3">
    <source>
        <dbReference type="SMART" id="SM00478"/>
    </source>
</evidence>
<dbReference type="KEGG" id="mel:Metbo_0710"/>
<sequence>MKLQTNEGKLYPEDPFDFKQSLNFIDKFFPSSHDYVILENQLKTAVQLKNTVGFKIESTGTVEDPVLHYQLFSEQLDKNTVDKVIDRMTFFLSLDDDLKPFYKLARSDDVFKEILDDLHGLHQVKFLTPFEAVGWAILSQRISMNVSRKMKEKLTAYVGNNIEFEGHTFQAFPSPDQVKNMDLDELISIIKNKRKSEYLLNAAEAFSSVDEKFLRTGPLEDVKNWLMDIKGVGEWSAHLELIRGLGRMEDYTQDRMLRGCVEKHYGSTASNELDEIIKKYKEFPGYWEYYLRSGC</sequence>
<dbReference type="Gene3D" id="1.10.340.30">
    <property type="entry name" value="Hypothetical protein, domain 2"/>
    <property type="match status" value="1"/>
</dbReference>
<feature type="domain" description="HhH-GPD" evidence="3">
    <location>
        <begin position="138"/>
        <end position="294"/>
    </location>
</feature>
<dbReference type="RefSeq" id="WP_013644312.1">
    <property type="nucleotide sequence ID" value="NC_015216.1"/>
</dbReference>
<gene>
    <name evidence="4" type="ordered locus">Metbo_0710</name>
</gene>
<evidence type="ECO:0000313" key="4">
    <source>
        <dbReference type="EMBL" id="ADZ08961.1"/>
    </source>
</evidence>
<reference evidence="5" key="1">
    <citation type="submission" date="2011-02" db="EMBL/GenBank/DDBJ databases">
        <title>Complete sequence of Methanobacterium sp. AL-21.</title>
        <authorList>
            <consortium name="US DOE Joint Genome Institute"/>
            <person name="Lucas S."/>
            <person name="Copeland A."/>
            <person name="Lapidus A."/>
            <person name="Cheng J.-F."/>
            <person name="Goodwin L."/>
            <person name="Pitluck S."/>
            <person name="Chertkov O."/>
            <person name="Detter J.C."/>
            <person name="Han C."/>
            <person name="Tapia R."/>
            <person name="Land M."/>
            <person name="Hauser L."/>
            <person name="Kyrpides N."/>
            <person name="Ivanova N."/>
            <person name="Mikhailova N."/>
            <person name="Pagani I."/>
            <person name="Cadillo-Quiroz H."/>
            <person name="Imachi H."/>
            <person name="Zinder S."/>
            <person name="Liu W."/>
            <person name="Woyke T."/>
        </authorList>
    </citation>
    <scope>NUCLEOTIDE SEQUENCE [LARGE SCALE GENOMIC DNA]</scope>
    <source>
        <strain evidence="5">AL-21</strain>
    </source>
</reference>
<dbReference type="GO" id="GO:0032993">
    <property type="term" value="C:protein-DNA complex"/>
    <property type="evidence" value="ECO:0007669"/>
    <property type="project" value="TreeGrafter"/>
</dbReference>
<dbReference type="InterPro" id="IPR051912">
    <property type="entry name" value="Alkylbase_DNA_Glycosylase/TA"/>
</dbReference>
<dbReference type="InterPro" id="IPR037046">
    <property type="entry name" value="AlkA_N_sf"/>
</dbReference>
<dbReference type="OrthoDB" id="8200at2157"/>
<dbReference type="Gene3D" id="3.30.310.20">
    <property type="entry name" value="DNA-3-methyladenine glycosylase AlkA, N-terminal domain"/>
    <property type="match status" value="1"/>
</dbReference>
<dbReference type="SMART" id="SM00478">
    <property type="entry name" value="ENDO3c"/>
    <property type="match status" value="1"/>
</dbReference>
<evidence type="ECO:0000313" key="5">
    <source>
        <dbReference type="Proteomes" id="UP000007490"/>
    </source>
</evidence>
<evidence type="ECO:0000256" key="2">
    <source>
        <dbReference type="ARBA" id="ARBA00023204"/>
    </source>
</evidence>
<dbReference type="GO" id="GO:0006307">
    <property type="term" value="P:DNA alkylation repair"/>
    <property type="evidence" value="ECO:0007669"/>
    <property type="project" value="TreeGrafter"/>
</dbReference>
<dbReference type="EMBL" id="CP002551">
    <property type="protein sequence ID" value="ADZ08961.1"/>
    <property type="molecule type" value="Genomic_DNA"/>
</dbReference>
<keyword evidence="1" id="KW-0227">DNA damage</keyword>
<dbReference type="GO" id="GO:0006285">
    <property type="term" value="P:base-excision repair, AP site formation"/>
    <property type="evidence" value="ECO:0007669"/>
    <property type="project" value="TreeGrafter"/>
</dbReference>
<dbReference type="SUPFAM" id="SSF48150">
    <property type="entry name" value="DNA-glycosylase"/>
    <property type="match status" value="1"/>
</dbReference>
<accession>F0TAT5</accession>
<dbReference type="GO" id="GO:0043916">
    <property type="term" value="F:DNA-7-methylguanine glycosylase activity"/>
    <property type="evidence" value="ECO:0007669"/>
    <property type="project" value="TreeGrafter"/>
</dbReference>
<proteinExistence type="predicted"/>
<evidence type="ECO:0000256" key="1">
    <source>
        <dbReference type="ARBA" id="ARBA00022763"/>
    </source>
</evidence>
<name>F0TAT5_METLA</name>
<reference evidence="4 5" key="2">
    <citation type="journal article" date="2014" name="Int. J. Syst. Evol. Microbiol.">
        <title>Methanobacterium paludis sp. nov. and a novel strain of Methanobacterium lacus isolated from northern peatlands.</title>
        <authorList>
            <person name="Cadillo-Quiroz H."/>
            <person name="Brauer S.L."/>
            <person name="Goodson N."/>
            <person name="Yavitt J.B."/>
            <person name="Zinder S.H."/>
        </authorList>
    </citation>
    <scope>NUCLEOTIDE SEQUENCE [LARGE SCALE GENOMIC DNA]</scope>
    <source>
        <strain evidence="4 5">AL-21</strain>
    </source>
</reference>
<protein>
    <submittedName>
        <fullName evidence="4">HhH-GPD family protein</fullName>
    </submittedName>
</protein>
<dbReference type="CDD" id="cd00056">
    <property type="entry name" value="ENDO3c"/>
    <property type="match status" value="1"/>
</dbReference>
<dbReference type="PANTHER" id="PTHR43003">
    <property type="entry name" value="DNA-3-METHYLADENINE GLYCOSYLASE"/>
    <property type="match status" value="1"/>
</dbReference>
<dbReference type="STRING" id="877455.Metbo_0710"/>
<dbReference type="AlphaFoldDB" id="F0TAT5"/>
<dbReference type="GeneID" id="10277157"/>
<dbReference type="eggNOG" id="arCOG00464">
    <property type="taxonomic scope" value="Archaea"/>
</dbReference>
<dbReference type="Proteomes" id="UP000007490">
    <property type="component" value="Chromosome"/>
</dbReference>
<dbReference type="InterPro" id="IPR011257">
    <property type="entry name" value="DNA_glycosylase"/>
</dbReference>
<keyword evidence="2" id="KW-0234">DNA repair</keyword>
<dbReference type="GO" id="GO:0008725">
    <property type="term" value="F:DNA-3-methyladenine glycosylase activity"/>
    <property type="evidence" value="ECO:0007669"/>
    <property type="project" value="TreeGrafter"/>
</dbReference>
<dbReference type="InterPro" id="IPR003265">
    <property type="entry name" value="HhH-GPD_domain"/>
</dbReference>
<dbReference type="PANTHER" id="PTHR43003:SF5">
    <property type="entry name" value="DNA-3-METHYLADENINE GLYCOSYLASE"/>
    <property type="match status" value="1"/>
</dbReference>
<keyword evidence="5" id="KW-1185">Reference proteome</keyword>
<dbReference type="HOGENOM" id="CLU_000445_72_3_2"/>
<organism evidence="4 5">
    <name type="scientific">Methanobacterium lacus (strain AL-21)</name>
    <dbReference type="NCBI Taxonomy" id="877455"/>
    <lineage>
        <taxon>Archaea</taxon>
        <taxon>Methanobacteriati</taxon>
        <taxon>Methanobacteriota</taxon>
        <taxon>Methanomada group</taxon>
        <taxon>Methanobacteria</taxon>
        <taxon>Methanobacteriales</taxon>
        <taxon>Methanobacteriaceae</taxon>
        <taxon>Methanobacterium</taxon>
    </lineage>
</organism>
<dbReference type="GO" id="GO:0032131">
    <property type="term" value="F:alkylated DNA binding"/>
    <property type="evidence" value="ECO:0007669"/>
    <property type="project" value="TreeGrafter"/>
</dbReference>